<evidence type="ECO:0000313" key="5">
    <source>
        <dbReference type="Proteomes" id="UP000813385"/>
    </source>
</evidence>
<name>A0A8K0TH58_9PEZI</name>
<dbReference type="PANTHER" id="PTHR47657">
    <property type="entry name" value="STEROL REGULATORY ELEMENT-BINDING PROTEIN ECM22"/>
    <property type="match status" value="1"/>
</dbReference>
<sequence>MRASHKKSRQGCLACKKRHVKCDEQKPACANCTIASRDCSYPESAINPTMPKRKRKARARQPDADGQGAAAGGAAGGGGSAAAAAAAPTAPKPASPATDVSSSAASSSSFSSSSAVQSPSGSSVARLDSPGASSVIRLDSPSPVAFSSSTTCGDHMLELELIHTWSIETWTGMEVLPGCESLLRVNFVRESLEHRFMMDAIFALAATHRAYSHRQSGDTAGYLRYDYASIRYGNKASEGFRVKLQTATPDDLHLLYYFASMASVLNLLVCRQYRSTMDCFDVSMTLFLGSFRSTETNLDWIQKSDHSVAVRAEMMDTPAALFDGLPQATKDALDRLQRVGDTVRVPRGILPRDPLATEIAAYRRAIAQAKASFAQRAAGQVPGFFFTITAVGGRELAAAVAAREPFSLFIHLYGLVLMNEAGASGGLWWVGTIAKSMAEEIIDILSGTEMGQMEDVQEVIRWARDQVGLPPAAMPLSPPILIGESFEIVAQRSH</sequence>
<dbReference type="PROSITE" id="PS00463">
    <property type="entry name" value="ZN2_CY6_FUNGAL_1"/>
    <property type="match status" value="1"/>
</dbReference>
<dbReference type="InterPro" id="IPR036864">
    <property type="entry name" value="Zn2-C6_fun-type_DNA-bd_sf"/>
</dbReference>
<keyword evidence="5" id="KW-1185">Reference proteome</keyword>
<keyword evidence="1" id="KW-0539">Nucleus</keyword>
<dbReference type="InterPro" id="IPR001138">
    <property type="entry name" value="Zn2Cys6_DnaBD"/>
</dbReference>
<evidence type="ECO:0000313" key="4">
    <source>
        <dbReference type="EMBL" id="KAH7363322.1"/>
    </source>
</evidence>
<dbReference type="CDD" id="cd00067">
    <property type="entry name" value="GAL4"/>
    <property type="match status" value="1"/>
</dbReference>
<dbReference type="PROSITE" id="PS50048">
    <property type="entry name" value="ZN2_CY6_FUNGAL_2"/>
    <property type="match status" value="1"/>
</dbReference>
<dbReference type="Proteomes" id="UP000813385">
    <property type="component" value="Unassembled WGS sequence"/>
</dbReference>
<dbReference type="SUPFAM" id="SSF57701">
    <property type="entry name" value="Zn2/Cys6 DNA-binding domain"/>
    <property type="match status" value="1"/>
</dbReference>
<gene>
    <name evidence="4" type="ORF">B0T11DRAFT_282420</name>
</gene>
<feature type="compositionally biased region" description="Gly residues" evidence="2">
    <location>
        <begin position="69"/>
        <end position="80"/>
    </location>
</feature>
<dbReference type="OrthoDB" id="5350673at2759"/>
<protein>
    <recommendedName>
        <fullName evidence="3">Zn(2)-C6 fungal-type domain-containing protein</fullName>
    </recommendedName>
</protein>
<dbReference type="SMART" id="SM00066">
    <property type="entry name" value="GAL4"/>
    <property type="match status" value="1"/>
</dbReference>
<dbReference type="Pfam" id="PF00172">
    <property type="entry name" value="Zn_clus"/>
    <property type="match status" value="1"/>
</dbReference>
<dbReference type="Gene3D" id="4.10.240.10">
    <property type="entry name" value="Zn(2)-C6 fungal-type DNA-binding domain"/>
    <property type="match status" value="1"/>
</dbReference>
<reference evidence="4" key="1">
    <citation type="journal article" date="2021" name="Nat. Commun.">
        <title>Genetic determinants of endophytism in the Arabidopsis root mycobiome.</title>
        <authorList>
            <person name="Mesny F."/>
            <person name="Miyauchi S."/>
            <person name="Thiergart T."/>
            <person name="Pickel B."/>
            <person name="Atanasova L."/>
            <person name="Karlsson M."/>
            <person name="Huettel B."/>
            <person name="Barry K.W."/>
            <person name="Haridas S."/>
            <person name="Chen C."/>
            <person name="Bauer D."/>
            <person name="Andreopoulos W."/>
            <person name="Pangilinan J."/>
            <person name="LaButti K."/>
            <person name="Riley R."/>
            <person name="Lipzen A."/>
            <person name="Clum A."/>
            <person name="Drula E."/>
            <person name="Henrissat B."/>
            <person name="Kohler A."/>
            <person name="Grigoriev I.V."/>
            <person name="Martin F.M."/>
            <person name="Hacquard S."/>
        </authorList>
    </citation>
    <scope>NUCLEOTIDE SEQUENCE</scope>
    <source>
        <strain evidence="4">MPI-CAGE-AT-0016</strain>
    </source>
</reference>
<evidence type="ECO:0000256" key="2">
    <source>
        <dbReference type="SAM" id="MobiDB-lite"/>
    </source>
</evidence>
<dbReference type="PANTHER" id="PTHR47657:SF7">
    <property type="entry name" value="STEROL REGULATORY ELEMENT-BINDING PROTEIN ECM22"/>
    <property type="match status" value="1"/>
</dbReference>
<comment type="caution">
    <text evidence="4">The sequence shown here is derived from an EMBL/GenBank/DDBJ whole genome shotgun (WGS) entry which is preliminary data.</text>
</comment>
<evidence type="ECO:0000256" key="1">
    <source>
        <dbReference type="ARBA" id="ARBA00023242"/>
    </source>
</evidence>
<accession>A0A8K0TH58</accession>
<organism evidence="4 5">
    <name type="scientific">Plectosphaerella cucumerina</name>
    <dbReference type="NCBI Taxonomy" id="40658"/>
    <lineage>
        <taxon>Eukaryota</taxon>
        <taxon>Fungi</taxon>
        <taxon>Dikarya</taxon>
        <taxon>Ascomycota</taxon>
        <taxon>Pezizomycotina</taxon>
        <taxon>Sordariomycetes</taxon>
        <taxon>Hypocreomycetidae</taxon>
        <taxon>Glomerellales</taxon>
        <taxon>Plectosphaerellaceae</taxon>
        <taxon>Plectosphaerella</taxon>
    </lineage>
</organism>
<dbReference type="GO" id="GO:0008270">
    <property type="term" value="F:zinc ion binding"/>
    <property type="evidence" value="ECO:0007669"/>
    <property type="project" value="InterPro"/>
</dbReference>
<dbReference type="AlphaFoldDB" id="A0A8K0TH58"/>
<dbReference type="GO" id="GO:0000981">
    <property type="term" value="F:DNA-binding transcription factor activity, RNA polymerase II-specific"/>
    <property type="evidence" value="ECO:0007669"/>
    <property type="project" value="InterPro"/>
</dbReference>
<feature type="region of interest" description="Disordered" evidence="2">
    <location>
        <begin position="40"/>
        <end position="128"/>
    </location>
</feature>
<proteinExistence type="predicted"/>
<feature type="domain" description="Zn(2)-C6 fungal-type" evidence="3">
    <location>
        <begin position="11"/>
        <end position="41"/>
    </location>
</feature>
<evidence type="ECO:0000259" key="3">
    <source>
        <dbReference type="PROSITE" id="PS50048"/>
    </source>
</evidence>
<dbReference type="InterPro" id="IPR052400">
    <property type="entry name" value="Zn2-C6_fungal_TF"/>
</dbReference>
<feature type="compositionally biased region" description="Low complexity" evidence="2">
    <location>
        <begin position="95"/>
        <end position="125"/>
    </location>
</feature>
<dbReference type="EMBL" id="JAGPXD010000003">
    <property type="protein sequence ID" value="KAH7363322.1"/>
    <property type="molecule type" value="Genomic_DNA"/>
</dbReference>